<proteinExistence type="predicted"/>
<dbReference type="Proteomes" id="UP000287166">
    <property type="component" value="Unassembled WGS sequence"/>
</dbReference>
<dbReference type="InterPro" id="IPR046670">
    <property type="entry name" value="DUF6540"/>
</dbReference>
<dbReference type="STRING" id="139825.A0A401GZ95"/>
<dbReference type="EMBL" id="BFAD01000011">
    <property type="protein sequence ID" value="GBE87496.1"/>
    <property type="molecule type" value="Genomic_DNA"/>
</dbReference>
<dbReference type="Pfam" id="PF20174">
    <property type="entry name" value="DUF6540"/>
    <property type="match status" value="1"/>
</dbReference>
<gene>
    <name evidence="1" type="ORF">SCP_1101730</name>
</gene>
<sequence length="153" mass="17061">MTRDVYLISYDSPLFPAHWSLWVPLATEPTLGKRIHVAGDVFTGFVHEFARQYSIASTARKHTLVFLAQVQDIHVGDVIDREGCDNEPVDDIERAALSVPAPGKSLNVAGAERRNKVHILNCQTWMFQFIEALIAADILPESALEVPKKAPRN</sequence>
<protein>
    <submittedName>
        <fullName evidence="1">Uncharacterized protein</fullName>
    </submittedName>
</protein>
<name>A0A401GZ95_9APHY</name>
<evidence type="ECO:0000313" key="2">
    <source>
        <dbReference type="Proteomes" id="UP000287166"/>
    </source>
</evidence>
<dbReference type="RefSeq" id="XP_027618409.1">
    <property type="nucleotide sequence ID" value="XM_027762608.1"/>
</dbReference>
<reference evidence="1 2" key="1">
    <citation type="journal article" date="2018" name="Sci. Rep.">
        <title>Genome sequence of the cauliflower mushroom Sparassis crispa (Hanabiratake) and its association with beneficial usage.</title>
        <authorList>
            <person name="Kiyama R."/>
            <person name="Furutani Y."/>
            <person name="Kawaguchi K."/>
            <person name="Nakanishi T."/>
        </authorList>
    </citation>
    <scope>NUCLEOTIDE SEQUENCE [LARGE SCALE GENOMIC DNA]</scope>
</reference>
<dbReference type="GeneID" id="38784413"/>
<dbReference type="AlphaFoldDB" id="A0A401GZ95"/>
<comment type="caution">
    <text evidence="1">The sequence shown here is derived from an EMBL/GenBank/DDBJ whole genome shotgun (WGS) entry which is preliminary data.</text>
</comment>
<keyword evidence="2" id="KW-1185">Reference proteome</keyword>
<organism evidence="1 2">
    <name type="scientific">Sparassis crispa</name>
    <dbReference type="NCBI Taxonomy" id="139825"/>
    <lineage>
        <taxon>Eukaryota</taxon>
        <taxon>Fungi</taxon>
        <taxon>Dikarya</taxon>
        <taxon>Basidiomycota</taxon>
        <taxon>Agaricomycotina</taxon>
        <taxon>Agaricomycetes</taxon>
        <taxon>Polyporales</taxon>
        <taxon>Sparassidaceae</taxon>
        <taxon>Sparassis</taxon>
    </lineage>
</organism>
<evidence type="ECO:0000313" key="1">
    <source>
        <dbReference type="EMBL" id="GBE87496.1"/>
    </source>
</evidence>
<dbReference type="OrthoDB" id="2999773at2759"/>
<dbReference type="InParanoid" id="A0A401GZ95"/>
<accession>A0A401GZ95</accession>